<gene>
    <name evidence="1" type="ORF">CR203_24635</name>
</gene>
<sequence>MVLSVREKGSARHCQVGIKETKTIEPLKKYRKHRNVIKTEGESLTQDKFGGNLSTVRSVTGIKAA</sequence>
<evidence type="ECO:0000313" key="2">
    <source>
        <dbReference type="Proteomes" id="UP000281498"/>
    </source>
</evidence>
<dbReference type="Proteomes" id="UP000281498">
    <property type="component" value="Unassembled WGS sequence"/>
</dbReference>
<reference evidence="1 2" key="1">
    <citation type="submission" date="2017-10" db="EMBL/GenBank/DDBJ databases">
        <title>Bacillus sp. nov., a halophilic bacterium isolated from a Keqin Lake.</title>
        <authorList>
            <person name="Wang H."/>
        </authorList>
    </citation>
    <scope>NUCLEOTIDE SEQUENCE [LARGE SCALE GENOMIC DNA]</scope>
    <source>
        <strain evidence="1 2">KCTC 13187</strain>
    </source>
</reference>
<comment type="caution">
    <text evidence="1">The sequence shown here is derived from an EMBL/GenBank/DDBJ whole genome shotgun (WGS) entry which is preliminary data.</text>
</comment>
<organism evidence="1 2">
    <name type="scientific">Salipaludibacillus neizhouensis</name>
    <dbReference type="NCBI Taxonomy" id="885475"/>
    <lineage>
        <taxon>Bacteria</taxon>
        <taxon>Bacillati</taxon>
        <taxon>Bacillota</taxon>
        <taxon>Bacilli</taxon>
        <taxon>Bacillales</taxon>
        <taxon>Bacillaceae</taxon>
    </lineage>
</organism>
<dbReference type="EMBL" id="PDOE01000043">
    <property type="protein sequence ID" value="RKL64741.1"/>
    <property type="molecule type" value="Genomic_DNA"/>
</dbReference>
<name>A0A3A9K3B1_9BACI</name>
<proteinExistence type="predicted"/>
<protein>
    <submittedName>
        <fullName evidence="1">Uncharacterized protein</fullName>
    </submittedName>
</protein>
<accession>A0A3A9K3B1</accession>
<evidence type="ECO:0000313" key="1">
    <source>
        <dbReference type="EMBL" id="RKL64741.1"/>
    </source>
</evidence>
<dbReference type="AlphaFoldDB" id="A0A3A9K3B1"/>
<keyword evidence="2" id="KW-1185">Reference proteome</keyword>